<comment type="caution">
    <text evidence="4">The sequence shown here is derived from an EMBL/GenBank/DDBJ whole genome shotgun (WGS) entry which is preliminary data.</text>
</comment>
<feature type="region of interest" description="Disordered" evidence="1">
    <location>
        <begin position="1"/>
        <end position="111"/>
    </location>
</feature>
<organism evidence="4 5">
    <name type="scientific">Symbiodinium necroappetens</name>
    <dbReference type="NCBI Taxonomy" id="1628268"/>
    <lineage>
        <taxon>Eukaryota</taxon>
        <taxon>Sar</taxon>
        <taxon>Alveolata</taxon>
        <taxon>Dinophyceae</taxon>
        <taxon>Suessiales</taxon>
        <taxon>Symbiodiniaceae</taxon>
        <taxon>Symbiodinium</taxon>
    </lineage>
</organism>
<dbReference type="Pfam" id="PF06991">
    <property type="entry name" value="MFAP1"/>
    <property type="match status" value="1"/>
</dbReference>
<keyword evidence="2" id="KW-1133">Transmembrane helix</keyword>
<evidence type="ECO:0000256" key="2">
    <source>
        <dbReference type="SAM" id="Phobius"/>
    </source>
</evidence>
<protein>
    <submittedName>
        <fullName evidence="4">Mfap-1 protein</fullName>
    </submittedName>
</protein>
<dbReference type="PANTHER" id="PTHR15327">
    <property type="entry name" value="MICROFIBRIL-ASSOCIATED PROTEIN"/>
    <property type="match status" value="1"/>
</dbReference>
<keyword evidence="2" id="KW-0472">Membrane</keyword>
<dbReference type="AlphaFoldDB" id="A0A812Q5U1"/>
<feature type="region of interest" description="Disordered" evidence="1">
    <location>
        <begin position="188"/>
        <end position="254"/>
    </location>
</feature>
<feature type="compositionally biased region" description="Low complexity" evidence="1">
    <location>
        <begin position="75"/>
        <end position="93"/>
    </location>
</feature>
<dbReference type="OrthoDB" id="1111734at2759"/>
<evidence type="ECO:0000256" key="1">
    <source>
        <dbReference type="SAM" id="MobiDB-lite"/>
    </source>
</evidence>
<accession>A0A812Q5U1</accession>
<proteinExistence type="predicted"/>
<feature type="compositionally biased region" description="Acidic residues" evidence="1">
    <location>
        <begin position="193"/>
        <end position="214"/>
    </location>
</feature>
<feature type="compositionally biased region" description="Basic and acidic residues" evidence="1">
    <location>
        <begin position="230"/>
        <end position="254"/>
    </location>
</feature>
<feature type="compositionally biased region" description="Basic and acidic residues" evidence="1">
    <location>
        <begin position="1"/>
        <end position="19"/>
    </location>
</feature>
<sequence>MASAEYKHSILWRGEDPTKTRFKPTYDGTKRVERYRPGQVPVWVEEGKKAPRKGREPEKEKPEEDLRKAKRRRQAAAVVLEASDSASSRLARLQRSETVGEAGEPSAARLPRQRRVEEAVILEEKDEKKDEKLELLKEEVDVDLKPGVAELNYDEIVGSGDEDVEIQAVRREKARELALSKRKIEEDVLKAELEEEQEEVDEEESEYESESEENDDRRGPLMKPVFVSKANRETVREKEQIEKEEEEARRKKEVRQLERKAESKVLLIDRINEEAEAARLAEELDDRSDIELMDDDDEKNEAEEYELWKIRELKRIKRDKEEKLKRQEEIAFVLRRREMTDEERARDDAKLDAANPKRADVKQFNFLQKYYHRGGFFQDKAVSGEEALYLRDYHEPLEEEKYDKQLLPKAMQLRRGEFGKKGQVKHSHLTDVDTTDMSAAWAQSSKIVQRYQEKMAAAKGVGGAPPLETSKQPTQGFDSVSFIPLRGHASGQKQLWRAFACQASWHDVSACQVGYLQMAPPNRSISLSIISLLTCGASRSYAADLTVQQSCQDADVIEGSCSEASFLQHGLEVQQVLDAAKSHAAMQPATSSDVAANISNVSSLTAHASNATAVQPALQKEQQDKEPAVLLNQLVAASLARESSGSSSIVSTVVNLVVLVMLVLLIALLCRHDMNVQEAYEEVKGDPQMLYKQFEQVQSLLQHCDRKTLCCDGARQDDSMSASSLLSPPSITRCAQYRALNYLRKMEPEELEMLRNTTLGTRVVEGCTLRAAISGVGGAGLGLLMGGFLHTMQPPPNIDTSLSTMEQIRQSYKGFGQACVRMSRNFAKVGVVFAGVECFFERERACRDLPNAILSGCVTGGVLAFQGGPTGMALGCAGFAAFSGVIETLMDH</sequence>
<dbReference type="InterPro" id="IPR009730">
    <property type="entry name" value="MFAP1_C"/>
</dbReference>
<keyword evidence="5" id="KW-1185">Reference proteome</keyword>
<feature type="transmembrane region" description="Helical" evidence="2">
    <location>
        <begin position="649"/>
        <end position="670"/>
    </location>
</feature>
<name>A0A812Q5U1_9DINO</name>
<feature type="domain" description="Micro-fibrillar-associated protein 1 C-terminal" evidence="3">
    <location>
        <begin position="211"/>
        <end position="434"/>
    </location>
</feature>
<dbReference type="InterPro" id="IPR033194">
    <property type="entry name" value="MFAP1"/>
</dbReference>
<gene>
    <name evidence="4" type="primary">mfap-1</name>
    <name evidence="4" type="ORF">SNEC2469_LOCUS10155</name>
</gene>
<dbReference type="Proteomes" id="UP000601435">
    <property type="component" value="Unassembled WGS sequence"/>
</dbReference>
<dbReference type="EMBL" id="CAJNJA010016187">
    <property type="protein sequence ID" value="CAE7376346.1"/>
    <property type="molecule type" value="Genomic_DNA"/>
</dbReference>
<evidence type="ECO:0000313" key="4">
    <source>
        <dbReference type="EMBL" id="CAE7376346.1"/>
    </source>
</evidence>
<reference evidence="4" key="1">
    <citation type="submission" date="2021-02" db="EMBL/GenBank/DDBJ databases">
        <authorList>
            <person name="Dougan E. K."/>
            <person name="Rhodes N."/>
            <person name="Thang M."/>
            <person name="Chan C."/>
        </authorList>
    </citation>
    <scope>NUCLEOTIDE SEQUENCE</scope>
</reference>
<evidence type="ECO:0000259" key="3">
    <source>
        <dbReference type="Pfam" id="PF06991"/>
    </source>
</evidence>
<feature type="compositionally biased region" description="Basic and acidic residues" evidence="1">
    <location>
        <begin position="45"/>
        <end position="67"/>
    </location>
</feature>
<keyword evidence="2" id="KW-0812">Transmembrane</keyword>
<evidence type="ECO:0000313" key="5">
    <source>
        <dbReference type="Proteomes" id="UP000601435"/>
    </source>
</evidence>
<dbReference type="Pfam" id="PF02466">
    <property type="entry name" value="Tim17"/>
    <property type="match status" value="1"/>
</dbReference>